<reference evidence="6" key="2">
    <citation type="submission" date="2025-09" db="UniProtKB">
        <authorList>
            <consortium name="Ensembl"/>
        </authorList>
    </citation>
    <scope>IDENTIFICATION</scope>
</reference>
<dbReference type="Ensembl" id="ENSPMGT00000028998.1">
    <property type="protein sequence ID" value="ENSPMGP00000027218.1"/>
    <property type="gene ID" value="ENSPMGG00000021976.1"/>
</dbReference>
<proteinExistence type="predicted"/>
<comment type="subcellular location">
    <subcellularLocation>
        <location evidence="1">Secreted</location>
    </subcellularLocation>
</comment>
<dbReference type="InterPro" id="IPR000884">
    <property type="entry name" value="TSP1_rpt"/>
</dbReference>
<dbReference type="FunFam" id="2.20.100.10:FF:000007">
    <property type="entry name" value="Thrombospondin 1"/>
    <property type="match status" value="2"/>
</dbReference>
<accession>A0A3B4BCF7</accession>
<dbReference type="PANTHER" id="PTHR22906:SF43">
    <property type="entry name" value="PROPERDIN"/>
    <property type="match status" value="1"/>
</dbReference>
<dbReference type="FunFam" id="2.20.100.10:FF:000001">
    <property type="entry name" value="semaphorin-5A isoform X1"/>
    <property type="match status" value="2"/>
</dbReference>
<dbReference type="Pfam" id="PF00090">
    <property type="entry name" value="TSP_1"/>
    <property type="match status" value="6"/>
</dbReference>
<dbReference type="InterPro" id="IPR052065">
    <property type="entry name" value="Compl_asym_regulator"/>
</dbReference>
<keyword evidence="7" id="KW-1185">Reference proteome</keyword>
<evidence type="ECO:0000256" key="4">
    <source>
        <dbReference type="ARBA" id="ARBA00022737"/>
    </source>
</evidence>
<dbReference type="Proteomes" id="UP000261520">
    <property type="component" value="Unplaced"/>
</dbReference>
<dbReference type="PRINTS" id="PR01705">
    <property type="entry name" value="TSP1REPEAT"/>
</dbReference>
<evidence type="ECO:0000313" key="7">
    <source>
        <dbReference type="Proteomes" id="UP000261520"/>
    </source>
</evidence>
<dbReference type="AlphaFoldDB" id="A0A3B4BCF7"/>
<dbReference type="SUPFAM" id="SSF82895">
    <property type="entry name" value="TSP-1 type 1 repeat"/>
    <property type="match status" value="6"/>
</dbReference>
<evidence type="ECO:0000256" key="5">
    <source>
        <dbReference type="ARBA" id="ARBA00023157"/>
    </source>
</evidence>
<dbReference type="Gene3D" id="2.20.100.10">
    <property type="entry name" value="Thrombospondin type-1 (TSP1) repeat"/>
    <property type="match status" value="6"/>
</dbReference>
<sequence>VSVVDGQWSAWTHWSECDVECGGGLTYRNRSCSPPKNGGHDCEGMSQQSQSCNNQKTSPNGCVHVCMIAVHGGWSAWSPWSQCSSDCDSGVQTRDRLCNSPQAQYGGKSCPGPHREDQVCVIGPCDHGGWGPWTNWTECSKSCGGGVRSRRRECDSPTPEGEGNYCEGLGTEAGVLLCDSVPGCHVDGGWSQWSPWAECSMSCGGGVKSRTRLCNNPPAPAHGGRECQGARQETTYCQAPDCPVDGGWSRWSPWSRCDKHCGGGRSIRTRSCSSPPPKNGGKKCEGEKNQVKPCNTKPCGKVNMAQRHLNISWSDCSVTCGRGSQVRSRACINPPPRNNGSDCSGPDRDSQECHKPPCLSVFSFFFKIYTVLSSIW</sequence>
<dbReference type="SMART" id="SM00209">
    <property type="entry name" value="TSP1"/>
    <property type="match status" value="6"/>
</dbReference>
<keyword evidence="5" id="KW-1015">Disulfide bond</keyword>
<dbReference type="PROSITE" id="PS50092">
    <property type="entry name" value="TSP1"/>
    <property type="match status" value="6"/>
</dbReference>
<dbReference type="InterPro" id="IPR036383">
    <property type="entry name" value="TSP1_rpt_sf"/>
</dbReference>
<evidence type="ECO:0000256" key="3">
    <source>
        <dbReference type="ARBA" id="ARBA00022729"/>
    </source>
</evidence>
<evidence type="ECO:0000256" key="1">
    <source>
        <dbReference type="ARBA" id="ARBA00004613"/>
    </source>
</evidence>
<dbReference type="FunFam" id="2.20.100.10:FF:000002">
    <property type="entry name" value="Unc-5 netrin receptor C"/>
    <property type="match status" value="2"/>
</dbReference>
<keyword evidence="4" id="KW-0677">Repeat</keyword>
<dbReference type="PANTHER" id="PTHR22906">
    <property type="entry name" value="PROPERDIN"/>
    <property type="match status" value="1"/>
</dbReference>
<keyword evidence="2" id="KW-0964">Secreted</keyword>
<protein>
    <submittedName>
        <fullName evidence="6">Uncharacterized protein</fullName>
    </submittedName>
</protein>
<organism evidence="6 7">
    <name type="scientific">Periophthalmus magnuspinnatus</name>
    <dbReference type="NCBI Taxonomy" id="409849"/>
    <lineage>
        <taxon>Eukaryota</taxon>
        <taxon>Metazoa</taxon>
        <taxon>Chordata</taxon>
        <taxon>Craniata</taxon>
        <taxon>Vertebrata</taxon>
        <taxon>Euteleostomi</taxon>
        <taxon>Actinopterygii</taxon>
        <taxon>Neopterygii</taxon>
        <taxon>Teleostei</taxon>
        <taxon>Neoteleostei</taxon>
        <taxon>Acanthomorphata</taxon>
        <taxon>Gobiaria</taxon>
        <taxon>Gobiiformes</taxon>
        <taxon>Gobioidei</taxon>
        <taxon>Gobiidae</taxon>
        <taxon>Oxudercinae</taxon>
        <taxon>Periophthalmus</taxon>
    </lineage>
</organism>
<evidence type="ECO:0000313" key="6">
    <source>
        <dbReference type="Ensembl" id="ENSPMGP00000027218.1"/>
    </source>
</evidence>
<evidence type="ECO:0000256" key="2">
    <source>
        <dbReference type="ARBA" id="ARBA00022525"/>
    </source>
</evidence>
<keyword evidence="3" id="KW-0732">Signal</keyword>
<reference evidence="6" key="1">
    <citation type="submission" date="2025-08" db="UniProtKB">
        <authorList>
            <consortium name="Ensembl"/>
        </authorList>
    </citation>
    <scope>IDENTIFICATION</scope>
</reference>
<name>A0A3B4BCF7_9GOBI</name>